<accession>A0A5E4MBT7</accession>
<evidence type="ECO:0000256" key="1">
    <source>
        <dbReference type="SAM" id="MobiDB-lite"/>
    </source>
</evidence>
<dbReference type="AlphaFoldDB" id="A0A5E4MBT7"/>
<gene>
    <name evidence="2" type="ORF">CINCED_3A008047</name>
</gene>
<dbReference type="Proteomes" id="UP000325440">
    <property type="component" value="Unassembled WGS sequence"/>
</dbReference>
<keyword evidence="3" id="KW-1185">Reference proteome</keyword>
<sequence length="75" mass="8308">MRKRQRGERAFDINPVAVLIIRRARTANKTPFRTGNPQAGRQLGRQTSIKATGRAASLDLPTSGLLPRILSPTER</sequence>
<evidence type="ECO:0000313" key="3">
    <source>
        <dbReference type="Proteomes" id="UP000325440"/>
    </source>
</evidence>
<feature type="region of interest" description="Disordered" evidence="1">
    <location>
        <begin position="28"/>
        <end position="56"/>
    </location>
</feature>
<evidence type="ECO:0000313" key="2">
    <source>
        <dbReference type="EMBL" id="VVC29728.1"/>
    </source>
</evidence>
<organism evidence="2 3">
    <name type="scientific">Cinara cedri</name>
    <dbReference type="NCBI Taxonomy" id="506608"/>
    <lineage>
        <taxon>Eukaryota</taxon>
        <taxon>Metazoa</taxon>
        <taxon>Ecdysozoa</taxon>
        <taxon>Arthropoda</taxon>
        <taxon>Hexapoda</taxon>
        <taxon>Insecta</taxon>
        <taxon>Pterygota</taxon>
        <taxon>Neoptera</taxon>
        <taxon>Paraneoptera</taxon>
        <taxon>Hemiptera</taxon>
        <taxon>Sternorrhyncha</taxon>
        <taxon>Aphidomorpha</taxon>
        <taxon>Aphidoidea</taxon>
        <taxon>Aphididae</taxon>
        <taxon>Lachninae</taxon>
        <taxon>Cinara</taxon>
    </lineage>
</organism>
<proteinExistence type="predicted"/>
<protein>
    <submittedName>
        <fullName evidence="2">Uncharacterized protein</fullName>
    </submittedName>
</protein>
<reference evidence="2 3" key="1">
    <citation type="submission" date="2019-08" db="EMBL/GenBank/DDBJ databases">
        <authorList>
            <person name="Alioto T."/>
            <person name="Alioto T."/>
            <person name="Gomez Garrido J."/>
        </authorList>
    </citation>
    <scope>NUCLEOTIDE SEQUENCE [LARGE SCALE GENOMIC DNA]</scope>
</reference>
<dbReference type="EMBL" id="CABPRJ010000497">
    <property type="protein sequence ID" value="VVC29728.1"/>
    <property type="molecule type" value="Genomic_DNA"/>
</dbReference>
<name>A0A5E4MBT7_9HEMI</name>
<feature type="compositionally biased region" description="Polar residues" evidence="1">
    <location>
        <begin position="28"/>
        <end position="50"/>
    </location>
</feature>